<dbReference type="Proteomes" id="UP000321331">
    <property type="component" value="Unassembled WGS sequence"/>
</dbReference>
<reference evidence="1 2" key="1">
    <citation type="submission" date="2019-07" db="EMBL/GenBank/DDBJ databases">
        <title>The First High-Quality Draft Genome Sequence of the Causal Agent of the Current Panama Disease Epidemic.</title>
        <authorList>
            <person name="Warmington R.J."/>
            <person name="Kay W."/>
            <person name="Jeffries A."/>
            <person name="Bebber D."/>
            <person name="Moore K."/>
            <person name="Studholme D.J."/>
        </authorList>
    </citation>
    <scope>NUCLEOTIDE SEQUENCE [LARGE SCALE GENOMIC DNA]</scope>
    <source>
        <strain evidence="1 2">TR4</strain>
    </source>
</reference>
<dbReference type="EMBL" id="VMNF01000007">
    <property type="protein sequence ID" value="TXC03808.1"/>
    <property type="molecule type" value="Genomic_DNA"/>
</dbReference>
<sequence>MTATQTNAISSTRVSECLGSCVMMRLRISSANASVLKTVVDIITEPTVTTTISSLSTVALPEDRKGVRRDDHHCAQSDNASIRC</sequence>
<accession>A0A5C6T0A6</accession>
<organism evidence="1 2">
    <name type="scientific">Fusarium oxysporum f. sp. cubense</name>
    <dbReference type="NCBI Taxonomy" id="61366"/>
    <lineage>
        <taxon>Eukaryota</taxon>
        <taxon>Fungi</taxon>
        <taxon>Dikarya</taxon>
        <taxon>Ascomycota</taxon>
        <taxon>Pezizomycotina</taxon>
        <taxon>Sordariomycetes</taxon>
        <taxon>Hypocreomycetidae</taxon>
        <taxon>Hypocreales</taxon>
        <taxon>Nectriaceae</taxon>
        <taxon>Fusarium</taxon>
        <taxon>Fusarium oxysporum species complex</taxon>
    </lineage>
</organism>
<protein>
    <submittedName>
        <fullName evidence="1">Uncharacterized protein</fullName>
    </submittedName>
</protein>
<dbReference type="AlphaFoldDB" id="A0A5C6T0A6"/>
<proteinExistence type="predicted"/>
<name>A0A5C6T0A6_FUSOC</name>
<evidence type="ECO:0000313" key="1">
    <source>
        <dbReference type="EMBL" id="TXC03808.1"/>
    </source>
</evidence>
<comment type="caution">
    <text evidence="1">The sequence shown here is derived from an EMBL/GenBank/DDBJ whole genome shotgun (WGS) entry which is preliminary data.</text>
</comment>
<gene>
    <name evidence="1" type="ORF">FocTR4_00000049</name>
</gene>
<evidence type="ECO:0000313" key="2">
    <source>
        <dbReference type="Proteomes" id="UP000321331"/>
    </source>
</evidence>